<comment type="caution">
    <text evidence="1">The sequence shown here is derived from an EMBL/GenBank/DDBJ whole genome shotgun (WGS) entry which is preliminary data.</text>
</comment>
<dbReference type="Proteomes" id="UP001176940">
    <property type="component" value="Unassembled WGS sequence"/>
</dbReference>
<protein>
    <recommendedName>
        <fullName evidence="3">Brevinin</fullName>
    </recommendedName>
</protein>
<organism evidence="1 2">
    <name type="scientific">Ranitomeya imitator</name>
    <name type="common">mimic poison frog</name>
    <dbReference type="NCBI Taxonomy" id="111125"/>
    <lineage>
        <taxon>Eukaryota</taxon>
        <taxon>Metazoa</taxon>
        <taxon>Chordata</taxon>
        <taxon>Craniata</taxon>
        <taxon>Vertebrata</taxon>
        <taxon>Euteleostomi</taxon>
        <taxon>Amphibia</taxon>
        <taxon>Batrachia</taxon>
        <taxon>Anura</taxon>
        <taxon>Neobatrachia</taxon>
        <taxon>Hyloidea</taxon>
        <taxon>Dendrobatidae</taxon>
        <taxon>Dendrobatinae</taxon>
        <taxon>Ranitomeya</taxon>
    </lineage>
</organism>
<reference evidence="1" key="1">
    <citation type="submission" date="2023-07" db="EMBL/GenBank/DDBJ databases">
        <authorList>
            <person name="Stuckert A."/>
        </authorList>
    </citation>
    <scope>NUCLEOTIDE SEQUENCE</scope>
</reference>
<proteinExistence type="predicted"/>
<evidence type="ECO:0000313" key="2">
    <source>
        <dbReference type="Proteomes" id="UP001176940"/>
    </source>
</evidence>
<evidence type="ECO:0000313" key="1">
    <source>
        <dbReference type="EMBL" id="CAJ0943241.1"/>
    </source>
</evidence>
<accession>A0ABN9LN88</accession>
<name>A0ABN9LN88_9NEOB</name>
<dbReference type="EMBL" id="CAUEEQ010020831">
    <property type="protein sequence ID" value="CAJ0943241.1"/>
    <property type="molecule type" value="Genomic_DNA"/>
</dbReference>
<sequence>MFILQNMKGVECTATTSPFEFFSLLFSHHAKESEAIYQPVENRQAAGKNQFASPVVAQEKPRESASVVRTSEKSFASQVESLIGLMLPLIIQKAARRTV</sequence>
<keyword evidence="2" id="KW-1185">Reference proteome</keyword>
<gene>
    <name evidence="1" type="ORF">RIMI_LOCUS9867703</name>
</gene>
<evidence type="ECO:0008006" key="3">
    <source>
        <dbReference type="Google" id="ProtNLM"/>
    </source>
</evidence>